<gene>
    <name evidence="6" type="ORF">KDA_55020</name>
</gene>
<accession>A0A402BF54</accession>
<dbReference type="Gene3D" id="1.10.357.10">
    <property type="entry name" value="Tetracycline Repressor, domain 2"/>
    <property type="match status" value="1"/>
</dbReference>
<dbReference type="PRINTS" id="PR00455">
    <property type="entry name" value="HTHTETR"/>
</dbReference>
<dbReference type="GO" id="GO:0003700">
    <property type="term" value="F:DNA-binding transcription factor activity"/>
    <property type="evidence" value="ECO:0007669"/>
    <property type="project" value="TreeGrafter"/>
</dbReference>
<dbReference type="InterPro" id="IPR001647">
    <property type="entry name" value="HTH_TetR"/>
</dbReference>
<evidence type="ECO:0000256" key="2">
    <source>
        <dbReference type="ARBA" id="ARBA00023125"/>
    </source>
</evidence>
<dbReference type="PANTHER" id="PTHR30055:SF234">
    <property type="entry name" value="HTH-TYPE TRANSCRIPTIONAL REGULATOR BETI"/>
    <property type="match status" value="1"/>
</dbReference>
<dbReference type="OrthoDB" id="160736at2"/>
<dbReference type="Proteomes" id="UP000287171">
    <property type="component" value="Unassembled WGS sequence"/>
</dbReference>
<dbReference type="InterPro" id="IPR050109">
    <property type="entry name" value="HTH-type_TetR-like_transc_reg"/>
</dbReference>
<comment type="caution">
    <text evidence="6">The sequence shown here is derived from an EMBL/GenBank/DDBJ whole genome shotgun (WGS) entry which is preliminary data.</text>
</comment>
<evidence type="ECO:0000259" key="5">
    <source>
        <dbReference type="PROSITE" id="PS50977"/>
    </source>
</evidence>
<dbReference type="InterPro" id="IPR009057">
    <property type="entry name" value="Homeodomain-like_sf"/>
</dbReference>
<dbReference type="GO" id="GO:0000976">
    <property type="term" value="F:transcription cis-regulatory region binding"/>
    <property type="evidence" value="ECO:0007669"/>
    <property type="project" value="TreeGrafter"/>
</dbReference>
<keyword evidence="3" id="KW-0804">Transcription</keyword>
<proteinExistence type="predicted"/>
<dbReference type="EMBL" id="BIFT01000002">
    <property type="protein sequence ID" value="GCE30018.1"/>
    <property type="molecule type" value="Genomic_DNA"/>
</dbReference>
<organism evidence="6 7">
    <name type="scientific">Dictyobacter alpinus</name>
    <dbReference type="NCBI Taxonomy" id="2014873"/>
    <lineage>
        <taxon>Bacteria</taxon>
        <taxon>Bacillati</taxon>
        <taxon>Chloroflexota</taxon>
        <taxon>Ktedonobacteria</taxon>
        <taxon>Ktedonobacterales</taxon>
        <taxon>Dictyobacteraceae</taxon>
        <taxon>Dictyobacter</taxon>
    </lineage>
</organism>
<keyword evidence="2 4" id="KW-0238">DNA-binding</keyword>
<dbReference type="PANTHER" id="PTHR30055">
    <property type="entry name" value="HTH-TYPE TRANSCRIPTIONAL REGULATOR RUTR"/>
    <property type="match status" value="1"/>
</dbReference>
<reference evidence="7" key="1">
    <citation type="submission" date="2018-12" db="EMBL/GenBank/DDBJ databases">
        <title>Tengunoibacter tsumagoiensis gen. nov., sp. nov., Dictyobacter kobayashii sp. nov., D. alpinus sp. nov., and D. joshuensis sp. nov. and description of Dictyobacteraceae fam. nov. within the order Ktedonobacterales isolated from Tengu-no-mugimeshi.</title>
        <authorList>
            <person name="Wang C.M."/>
            <person name="Zheng Y."/>
            <person name="Sakai Y."/>
            <person name="Toyoda A."/>
            <person name="Minakuchi Y."/>
            <person name="Abe K."/>
            <person name="Yokota A."/>
            <person name="Yabe S."/>
        </authorList>
    </citation>
    <scope>NUCLEOTIDE SEQUENCE [LARGE SCALE GENOMIC DNA]</scope>
    <source>
        <strain evidence="7">Uno16</strain>
    </source>
</reference>
<dbReference type="Pfam" id="PF00440">
    <property type="entry name" value="TetR_N"/>
    <property type="match status" value="1"/>
</dbReference>
<dbReference type="RefSeq" id="WP_126630188.1">
    <property type="nucleotide sequence ID" value="NZ_BIFT01000002.1"/>
</dbReference>
<evidence type="ECO:0000256" key="4">
    <source>
        <dbReference type="PROSITE-ProRule" id="PRU00335"/>
    </source>
</evidence>
<evidence type="ECO:0000256" key="3">
    <source>
        <dbReference type="ARBA" id="ARBA00023163"/>
    </source>
</evidence>
<dbReference type="SUPFAM" id="SSF46689">
    <property type="entry name" value="Homeodomain-like"/>
    <property type="match status" value="1"/>
</dbReference>
<evidence type="ECO:0000313" key="7">
    <source>
        <dbReference type="Proteomes" id="UP000287171"/>
    </source>
</evidence>
<feature type="domain" description="HTH tetR-type" evidence="5">
    <location>
        <begin position="13"/>
        <end position="72"/>
    </location>
</feature>
<name>A0A402BF54_9CHLR</name>
<keyword evidence="1" id="KW-0805">Transcription regulation</keyword>
<keyword evidence="7" id="KW-1185">Reference proteome</keyword>
<evidence type="ECO:0000256" key="1">
    <source>
        <dbReference type="ARBA" id="ARBA00023015"/>
    </source>
</evidence>
<evidence type="ECO:0000313" key="6">
    <source>
        <dbReference type="EMBL" id="GCE30018.1"/>
    </source>
</evidence>
<dbReference type="AlphaFoldDB" id="A0A402BF54"/>
<sequence>MARTAEANQRLREAQRVKILESASRVFARLGRAATMADVATEAQVSQGLAYRYFASKEALFQALIEQAMQTNPTGLQSFLEMPGTPGERLALLLSRLVESRCEHPELYQILDQVQNSETTPNNLRALIRKRGQIFLDVMSQLIVEGQATNEIAGGDPAQLVTAIAACLEGLTKLALPHPEQFKKNCPDVGIILRMLKPQVD</sequence>
<protein>
    <recommendedName>
        <fullName evidence="5">HTH tetR-type domain-containing protein</fullName>
    </recommendedName>
</protein>
<dbReference type="PROSITE" id="PS50977">
    <property type="entry name" value="HTH_TETR_2"/>
    <property type="match status" value="1"/>
</dbReference>
<dbReference type="Gene3D" id="1.10.10.60">
    <property type="entry name" value="Homeodomain-like"/>
    <property type="match status" value="1"/>
</dbReference>
<feature type="DNA-binding region" description="H-T-H motif" evidence="4">
    <location>
        <begin position="35"/>
        <end position="54"/>
    </location>
</feature>
<dbReference type="SUPFAM" id="SSF48498">
    <property type="entry name" value="Tetracyclin repressor-like, C-terminal domain"/>
    <property type="match status" value="1"/>
</dbReference>
<dbReference type="InterPro" id="IPR036271">
    <property type="entry name" value="Tet_transcr_reg_TetR-rel_C_sf"/>
</dbReference>